<evidence type="ECO:0000313" key="2">
    <source>
        <dbReference type="EMBL" id="MPN05974.1"/>
    </source>
</evidence>
<gene>
    <name evidence="2" type="ORF">SDC9_153228</name>
</gene>
<keyword evidence="1" id="KW-1133">Transmembrane helix</keyword>
<feature type="transmembrane region" description="Helical" evidence="1">
    <location>
        <begin position="51"/>
        <end position="75"/>
    </location>
</feature>
<sequence>MKFIYLLRHFDDLIIGISAIQGSQVDAIQALFVNFNSVVFRKMFRADFFHFFLNLCVVEFTVVFLEEFFVLVHMFKIGS</sequence>
<protein>
    <submittedName>
        <fullName evidence="2">Uncharacterized protein</fullName>
    </submittedName>
</protein>
<name>A0A645F009_9ZZZZ</name>
<proteinExistence type="predicted"/>
<dbReference type="EMBL" id="VSSQ01051860">
    <property type="protein sequence ID" value="MPN05974.1"/>
    <property type="molecule type" value="Genomic_DNA"/>
</dbReference>
<reference evidence="2" key="1">
    <citation type="submission" date="2019-08" db="EMBL/GenBank/DDBJ databases">
        <authorList>
            <person name="Kucharzyk K."/>
            <person name="Murdoch R.W."/>
            <person name="Higgins S."/>
            <person name="Loffler F."/>
        </authorList>
    </citation>
    <scope>NUCLEOTIDE SEQUENCE</scope>
</reference>
<dbReference type="AlphaFoldDB" id="A0A645F009"/>
<organism evidence="2">
    <name type="scientific">bioreactor metagenome</name>
    <dbReference type="NCBI Taxonomy" id="1076179"/>
    <lineage>
        <taxon>unclassified sequences</taxon>
        <taxon>metagenomes</taxon>
        <taxon>ecological metagenomes</taxon>
    </lineage>
</organism>
<keyword evidence="1" id="KW-0472">Membrane</keyword>
<evidence type="ECO:0000256" key="1">
    <source>
        <dbReference type="SAM" id="Phobius"/>
    </source>
</evidence>
<accession>A0A645F009</accession>
<keyword evidence="1" id="KW-0812">Transmembrane</keyword>
<comment type="caution">
    <text evidence="2">The sequence shown here is derived from an EMBL/GenBank/DDBJ whole genome shotgun (WGS) entry which is preliminary data.</text>
</comment>